<dbReference type="Proteomes" id="UP000308197">
    <property type="component" value="Unassembled WGS sequence"/>
</dbReference>
<protein>
    <submittedName>
        <fullName evidence="3">Uncharacterized protein</fullName>
    </submittedName>
</protein>
<keyword evidence="2" id="KW-0812">Transmembrane</keyword>
<feature type="transmembrane region" description="Helical" evidence="2">
    <location>
        <begin position="16"/>
        <end position="34"/>
    </location>
</feature>
<evidence type="ECO:0000313" key="3">
    <source>
        <dbReference type="EMBL" id="TFK94476.1"/>
    </source>
</evidence>
<evidence type="ECO:0000256" key="2">
    <source>
        <dbReference type="SAM" id="Phobius"/>
    </source>
</evidence>
<feature type="transmembrane region" description="Helical" evidence="2">
    <location>
        <begin position="46"/>
        <end position="65"/>
    </location>
</feature>
<feature type="compositionally biased region" description="Acidic residues" evidence="1">
    <location>
        <begin position="320"/>
        <end position="329"/>
    </location>
</feature>
<keyword evidence="2" id="KW-0472">Membrane</keyword>
<evidence type="ECO:0000256" key="1">
    <source>
        <dbReference type="SAM" id="MobiDB-lite"/>
    </source>
</evidence>
<proteinExistence type="predicted"/>
<feature type="transmembrane region" description="Helical" evidence="2">
    <location>
        <begin position="160"/>
        <end position="184"/>
    </location>
</feature>
<reference evidence="3 4" key="1">
    <citation type="journal article" date="2019" name="Nat. Ecol. Evol.">
        <title>Megaphylogeny resolves global patterns of mushroom evolution.</title>
        <authorList>
            <person name="Varga T."/>
            <person name="Krizsan K."/>
            <person name="Foldi C."/>
            <person name="Dima B."/>
            <person name="Sanchez-Garcia M."/>
            <person name="Sanchez-Ramirez S."/>
            <person name="Szollosi G.J."/>
            <person name="Szarkandi J.G."/>
            <person name="Papp V."/>
            <person name="Albert L."/>
            <person name="Andreopoulos W."/>
            <person name="Angelini C."/>
            <person name="Antonin V."/>
            <person name="Barry K.W."/>
            <person name="Bougher N.L."/>
            <person name="Buchanan P."/>
            <person name="Buyck B."/>
            <person name="Bense V."/>
            <person name="Catcheside P."/>
            <person name="Chovatia M."/>
            <person name="Cooper J."/>
            <person name="Damon W."/>
            <person name="Desjardin D."/>
            <person name="Finy P."/>
            <person name="Geml J."/>
            <person name="Haridas S."/>
            <person name="Hughes K."/>
            <person name="Justo A."/>
            <person name="Karasinski D."/>
            <person name="Kautmanova I."/>
            <person name="Kiss B."/>
            <person name="Kocsube S."/>
            <person name="Kotiranta H."/>
            <person name="LaButti K.M."/>
            <person name="Lechner B.E."/>
            <person name="Liimatainen K."/>
            <person name="Lipzen A."/>
            <person name="Lukacs Z."/>
            <person name="Mihaltcheva S."/>
            <person name="Morgado L.N."/>
            <person name="Niskanen T."/>
            <person name="Noordeloos M.E."/>
            <person name="Ohm R.A."/>
            <person name="Ortiz-Santana B."/>
            <person name="Ovrebo C."/>
            <person name="Racz N."/>
            <person name="Riley R."/>
            <person name="Savchenko A."/>
            <person name="Shiryaev A."/>
            <person name="Soop K."/>
            <person name="Spirin V."/>
            <person name="Szebenyi C."/>
            <person name="Tomsovsky M."/>
            <person name="Tulloss R.E."/>
            <person name="Uehling J."/>
            <person name="Grigoriev I.V."/>
            <person name="Vagvolgyi C."/>
            <person name="Papp T."/>
            <person name="Martin F.M."/>
            <person name="Miettinen O."/>
            <person name="Hibbett D.S."/>
            <person name="Nagy L.G."/>
        </authorList>
    </citation>
    <scope>NUCLEOTIDE SEQUENCE [LARGE SCALE GENOMIC DNA]</scope>
    <source>
        <strain evidence="3 4">HHB13444</strain>
    </source>
</reference>
<dbReference type="InParanoid" id="A0A5C3PXP0"/>
<feature type="region of interest" description="Disordered" evidence="1">
    <location>
        <begin position="320"/>
        <end position="349"/>
    </location>
</feature>
<evidence type="ECO:0000313" key="4">
    <source>
        <dbReference type="Proteomes" id="UP000308197"/>
    </source>
</evidence>
<accession>A0A5C3PXP0</accession>
<gene>
    <name evidence="3" type="ORF">K466DRAFT_657672</name>
</gene>
<dbReference type="EMBL" id="ML210968">
    <property type="protein sequence ID" value="TFK94476.1"/>
    <property type="molecule type" value="Genomic_DNA"/>
</dbReference>
<feature type="transmembrane region" description="Helical" evidence="2">
    <location>
        <begin position="235"/>
        <end position="258"/>
    </location>
</feature>
<feature type="transmembrane region" description="Helical" evidence="2">
    <location>
        <begin position="99"/>
        <end position="118"/>
    </location>
</feature>
<name>A0A5C3PXP0_9APHY</name>
<dbReference type="STRING" id="1314778.A0A5C3PXP0"/>
<feature type="transmembrane region" description="Helical" evidence="2">
    <location>
        <begin position="205"/>
        <end position="229"/>
    </location>
</feature>
<feature type="transmembrane region" description="Helical" evidence="2">
    <location>
        <begin position="125"/>
        <end position="148"/>
    </location>
</feature>
<sequence length="349" mass="38469">MVSLKKAIVFSTFVEAMFYGFSVLMLILTLWILLGHRHRRRPNYSMLTASCVLFILATAEMAVNITRVYQAFVTVGPHVQGGPEAYFENLSHVTFIVKSFLYCAQTLIIDGVVIYRAYVVWKTILIVVLPMLAWCGLVVAAIGTNITLIKQAGLPFDSQVVPWITALYALDLSTNFLSTALLASRLWNVVRRTSRYRSGTGLAPVLRVVIESGAIYSATVGASMILFLVHSNAVFILMDMTSPIISIVFNMIVVRVGLARERRSNRCSGRAQQTTSFVAVGIAPRDSLQNWHGREDHPAEDADVKLNDISVKITQLLDALEEPSADEEDGRPADQEQKATGLGLDADST</sequence>
<organism evidence="3 4">
    <name type="scientific">Polyporus arcularius HHB13444</name>
    <dbReference type="NCBI Taxonomy" id="1314778"/>
    <lineage>
        <taxon>Eukaryota</taxon>
        <taxon>Fungi</taxon>
        <taxon>Dikarya</taxon>
        <taxon>Basidiomycota</taxon>
        <taxon>Agaricomycotina</taxon>
        <taxon>Agaricomycetes</taxon>
        <taxon>Polyporales</taxon>
        <taxon>Polyporaceae</taxon>
        <taxon>Polyporus</taxon>
    </lineage>
</organism>
<keyword evidence="4" id="KW-1185">Reference proteome</keyword>
<keyword evidence="2" id="KW-1133">Transmembrane helix</keyword>
<dbReference type="AlphaFoldDB" id="A0A5C3PXP0"/>